<dbReference type="EMBL" id="VSSQ01083715">
    <property type="protein sequence ID" value="MPN31958.1"/>
    <property type="molecule type" value="Genomic_DNA"/>
</dbReference>
<evidence type="ECO:0000313" key="1">
    <source>
        <dbReference type="EMBL" id="MPN31958.1"/>
    </source>
</evidence>
<protein>
    <submittedName>
        <fullName evidence="1">Uncharacterized protein</fullName>
    </submittedName>
</protein>
<name>A0A645GYY7_9ZZZZ</name>
<sequence>MLLLIDLNVFSFKSASRLSPLMAFTIASSFSGDLLHSSFKDLNCASVIPKSAPLPAFHCPPNTKSFIRSASSAILRSSLTDFSEVSLKSSVIAVVVLEYSPSSSANSLFILFRASRWNWTGSSAMVFSHFSAIAMRF</sequence>
<comment type="caution">
    <text evidence="1">The sequence shown here is derived from an EMBL/GenBank/DDBJ whole genome shotgun (WGS) entry which is preliminary data.</text>
</comment>
<reference evidence="1" key="1">
    <citation type="submission" date="2019-08" db="EMBL/GenBank/DDBJ databases">
        <authorList>
            <person name="Kucharzyk K."/>
            <person name="Murdoch R.W."/>
            <person name="Higgins S."/>
            <person name="Loffler F."/>
        </authorList>
    </citation>
    <scope>NUCLEOTIDE SEQUENCE</scope>
</reference>
<organism evidence="1">
    <name type="scientific">bioreactor metagenome</name>
    <dbReference type="NCBI Taxonomy" id="1076179"/>
    <lineage>
        <taxon>unclassified sequences</taxon>
        <taxon>metagenomes</taxon>
        <taxon>ecological metagenomes</taxon>
    </lineage>
</organism>
<dbReference type="AlphaFoldDB" id="A0A645GYY7"/>
<gene>
    <name evidence="1" type="ORF">SDC9_179433</name>
</gene>
<proteinExistence type="predicted"/>
<accession>A0A645GYY7</accession>